<keyword evidence="2 5" id="KW-0479">Metal-binding</keyword>
<evidence type="ECO:0000313" key="9">
    <source>
        <dbReference type="EMBL" id="EGD79466.1"/>
    </source>
</evidence>
<reference evidence="9" key="1">
    <citation type="submission" date="2009-08" db="EMBL/GenBank/DDBJ databases">
        <title>Annotation of Salpingoeca rosetta.</title>
        <authorList>
            <consortium name="The Broad Institute Genome Sequencing Platform"/>
            <person name="Russ C."/>
            <person name="Cuomo C."/>
            <person name="Burger G."/>
            <person name="Gray M.W."/>
            <person name="Holland P.W.H."/>
            <person name="King N."/>
            <person name="Lang F.B.F."/>
            <person name="Roger A.J."/>
            <person name="Ruiz-Trillo I."/>
            <person name="Young S.K."/>
            <person name="Zeng Q."/>
            <person name="Gargeya S."/>
            <person name="Alvarado L."/>
            <person name="Berlin A."/>
            <person name="Chapman S.B."/>
            <person name="Chen Z."/>
            <person name="Freedman E."/>
            <person name="Gellesch M."/>
            <person name="Goldberg J."/>
            <person name="Griggs A."/>
            <person name="Gujja S."/>
            <person name="Heilman E."/>
            <person name="Heiman D."/>
            <person name="Howarth C."/>
            <person name="Mehta T."/>
            <person name="Neiman D."/>
            <person name="Pearson M."/>
            <person name="Roberts A."/>
            <person name="Saif S."/>
            <person name="Shea T."/>
            <person name="Shenoy N."/>
            <person name="Sisk P."/>
            <person name="Stolte C."/>
            <person name="Sykes S."/>
            <person name="White J."/>
            <person name="Yandava C."/>
            <person name="Haas B."/>
            <person name="Nusbaum C."/>
            <person name="Birren B."/>
        </authorList>
    </citation>
    <scope>NUCLEOTIDE SEQUENCE [LARGE SCALE GENOMIC DNA]</scope>
    <source>
        <strain evidence="9">ATCC 50818</strain>
    </source>
</reference>
<feature type="compositionally biased region" description="Basic and acidic residues" evidence="6">
    <location>
        <begin position="288"/>
        <end position="297"/>
    </location>
</feature>
<dbReference type="PROSITE" id="PS50103">
    <property type="entry name" value="ZF_C3H1"/>
    <property type="match status" value="3"/>
</dbReference>
<dbReference type="CDD" id="cd16521">
    <property type="entry name" value="RING-HC_MKRN"/>
    <property type="match status" value="1"/>
</dbReference>
<dbReference type="SUPFAM" id="SSF57850">
    <property type="entry name" value="RING/U-box"/>
    <property type="match status" value="1"/>
</dbReference>
<name>F2UPB1_SALR5</name>
<dbReference type="GO" id="GO:0000209">
    <property type="term" value="P:protein polyubiquitination"/>
    <property type="evidence" value="ECO:0007669"/>
    <property type="project" value="InterPro"/>
</dbReference>
<feature type="compositionally biased region" description="Low complexity" evidence="6">
    <location>
        <begin position="142"/>
        <end position="186"/>
    </location>
</feature>
<dbReference type="EMBL" id="GL832986">
    <property type="protein sequence ID" value="EGD79466.1"/>
    <property type="molecule type" value="Genomic_DNA"/>
</dbReference>
<feature type="compositionally biased region" description="Low complexity" evidence="6">
    <location>
        <begin position="63"/>
        <end position="111"/>
    </location>
</feature>
<dbReference type="InParanoid" id="F2UPB1"/>
<dbReference type="InterPro" id="IPR013083">
    <property type="entry name" value="Znf_RING/FYVE/PHD"/>
</dbReference>
<feature type="region of interest" description="Disordered" evidence="6">
    <location>
        <begin position="58"/>
        <end position="186"/>
    </location>
</feature>
<dbReference type="PROSITE" id="PS50089">
    <property type="entry name" value="ZF_RING_2"/>
    <property type="match status" value="1"/>
</dbReference>
<dbReference type="KEGG" id="sre:PTSG_10032"/>
<dbReference type="SMART" id="SM00356">
    <property type="entry name" value="ZnF_C3H1"/>
    <property type="match status" value="4"/>
</dbReference>
<dbReference type="RefSeq" id="XP_004988947.1">
    <property type="nucleotide sequence ID" value="XM_004988890.1"/>
</dbReference>
<dbReference type="GeneID" id="16069489"/>
<evidence type="ECO:0000259" key="7">
    <source>
        <dbReference type="PROSITE" id="PS50089"/>
    </source>
</evidence>
<evidence type="ECO:0000256" key="3">
    <source>
        <dbReference type="ARBA" id="ARBA00022771"/>
    </source>
</evidence>
<accession>F2UPB1</accession>
<dbReference type="InterPro" id="IPR000571">
    <property type="entry name" value="Znf_CCCH"/>
</dbReference>
<dbReference type="SUPFAM" id="SSF90229">
    <property type="entry name" value="CCCH zinc finger"/>
    <property type="match status" value="2"/>
</dbReference>
<dbReference type="Pfam" id="PF14608">
    <property type="entry name" value="zf-CCCH_2"/>
    <property type="match status" value="2"/>
</dbReference>
<keyword evidence="10" id="KW-1185">Reference proteome</keyword>
<feature type="domain" description="C3H1-type" evidence="8">
    <location>
        <begin position="3"/>
        <end position="30"/>
    </location>
</feature>
<dbReference type="InterPro" id="IPR036855">
    <property type="entry name" value="Znf_CCCH_sf"/>
</dbReference>
<organism evidence="10">
    <name type="scientific">Salpingoeca rosetta (strain ATCC 50818 / BSB-021)</name>
    <dbReference type="NCBI Taxonomy" id="946362"/>
    <lineage>
        <taxon>Eukaryota</taxon>
        <taxon>Choanoflagellata</taxon>
        <taxon>Craspedida</taxon>
        <taxon>Salpingoecidae</taxon>
        <taxon>Salpingoeca</taxon>
    </lineage>
</organism>
<protein>
    <recommendedName>
        <fullName evidence="11">RING-type E3 ubiquitin transferase</fullName>
    </recommendedName>
</protein>
<sequence length="660" mass="72432">MSSTSNVRCRYFVHGACTRGEQCPFSHDMAAKPDNTCKFYLAGSCHYGDRCRYDHVRPKKKTASQSKSSAAAAKRQRQQPATANSRSQQSRTKQSQQQQQQRSAKATSQATAPPPSSSPSSATTKPTKPKTKGATKTKTKAASKGNAWRPAPAASATTKASQATPATTATTTTTAATATTAPTTAIQPPPAQMLAQMSADAPEFVPSSFMPPPTMNAPTTPTPLLTLTSQAPEFHPTEQQQHQQQQRQHSAVPGVATQQQQQQQQQQQRSGKLGQLPPSVLSPTVPPDKARRINADWRTKELSSTTIRDAQGKVVSVAKPRKHKAAPPHVPVTAVAGQEPGKLFIVVKKKAARKAKAQQQEQEEGDASGSAGDGYEQHDQPSLAWVKAPAGVDYQQHQYMPAYPTQPVNYAHAARAALEGDEALEAAPLCPAGVATGDCLDEECAYLHGIECPVCHLLVLHPYRPEEHDAHVDACARKQEQEKRRRAKVKESKGVECCICLEEVLAKRVPSDRKFGILPNCKHAFCLRCIRKWRQHSEQGTIVRQCPICRERSFFVVPSSFFVTDDAEKAALIEEYRERLSKLDCKHFDFGRGDCPFGDFCFYRHVTREGEAAVSGKPRYITSASGRATRLQKVRLSDFLQFREDMAQQMEEDNDVDVGI</sequence>
<dbReference type="OrthoDB" id="411372at2759"/>
<feature type="domain" description="RING-type" evidence="7">
    <location>
        <begin position="497"/>
        <end position="550"/>
    </location>
</feature>
<dbReference type="PANTHER" id="PTHR11224">
    <property type="entry name" value="MAKORIN-RELATED"/>
    <property type="match status" value="1"/>
</dbReference>
<dbReference type="GO" id="GO:0008270">
    <property type="term" value="F:zinc ion binding"/>
    <property type="evidence" value="ECO:0007669"/>
    <property type="project" value="UniProtKB-KW"/>
</dbReference>
<dbReference type="STRING" id="946362.F2UPB1"/>
<feature type="zinc finger region" description="C3H1-type" evidence="5">
    <location>
        <begin position="579"/>
        <end position="608"/>
    </location>
</feature>
<keyword evidence="4 5" id="KW-0862">Zinc</keyword>
<feature type="domain" description="C3H1-type" evidence="8">
    <location>
        <begin position="579"/>
        <end position="608"/>
    </location>
</feature>
<dbReference type="Gene3D" id="4.10.1000.10">
    <property type="entry name" value="Zinc finger, CCCH-type"/>
    <property type="match status" value="1"/>
</dbReference>
<feature type="zinc finger region" description="C3H1-type" evidence="5">
    <location>
        <begin position="31"/>
        <end position="58"/>
    </location>
</feature>
<dbReference type="SMART" id="SM00184">
    <property type="entry name" value="RING"/>
    <property type="match status" value="1"/>
</dbReference>
<gene>
    <name evidence="9" type="ORF">PTSG_10032</name>
</gene>
<feature type="region of interest" description="Disordered" evidence="6">
    <location>
        <begin position="203"/>
        <end position="297"/>
    </location>
</feature>
<keyword evidence="1" id="KW-0808">Transferase</keyword>
<keyword evidence="3 5" id="KW-0863">Zinc-finger</keyword>
<evidence type="ECO:0000256" key="5">
    <source>
        <dbReference type="PROSITE-ProRule" id="PRU00723"/>
    </source>
</evidence>
<dbReference type="OMA" id="CIKEHER"/>
<evidence type="ECO:0000256" key="6">
    <source>
        <dbReference type="SAM" id="MobiDB-lite"/>
    </source>
</evidence>
<dbReference type="InterPro" id="IPR045072">
    <property type="entry name" value="MKRN-like"/>
</dbReference>
<dbReference type="Pfam" id="PF13639">
    <property type="entry name" value="zf-RING_2"/>
    <property type="match status" value="1"/>
</dbReference>
<evidence type="ECO:0000256" key="4">
    <source>
        <dbReference type="ARBA" id="ARBA00022833"/>
    </source>
</evidence>
<evidence type="ECO:0000313" key="10">
    <source>
        <dbReference type="Proteomes" id="UP000007799"/>
    </source>
</evidence>
<feature type="region of interest" description="Disordered" evidence="6">
    <location>
        <begin position="355"/>
        <end position="379"/>
    </location>
</feature>
<dbReference type="PROSITE" id="PS00518">
    <property type="entry name" value="ZF_RING_1"/>
    <property type="match status" value="1"/>
</dbReference>
<dbReference type="PANTHER" id="PTHR11224:SF10">
    <property type="entry name" value="IP09428P-RELATED"/>
    <property type="match status" value="1"/>
</dbReference>
<feature type="compositionally biased region" description="Low complexity" evidence="6">
    <location>
        <begin position="216"/>
        <end position="228"/>
    </location>
</feature>
<dbReference type="AlphaFoldDB" id="F2UPB1"/>
<dbReference type="Pfam" id="PF00642">
    <property type="entry name" value="zf-CCCH"/>
    <property type="match status" value="2"/>
</dbReference>
<dbReference type="Proteomes" id="UP000007799">
    <property type="component" value="Unassembled WGS sequence"/>
</dbReference>
<feature type="compositionally biased region" description="Low complexity" evidence="6">
    <location>
        <begin position="239"/>
        <end position="249"/>
    </location>
</feature>
<dbReference type="GO" id="GO:0061630">
    <property type="term" value="F:ubiquitin protein ligase activity"/>
    <property type="evidence" value="ECO:0007669"/>
    <property type="project" value="InterPro"/>
</dbReference>
<feature type="compositionally biased region" description="Low complexity" evidence="6">
    <location>
        <begin position="258"/>
        <end position="268"/>
    </location>
</feature>
<evidence type="ECO:0000256" key="2">
    <source>
        <dbReference type="ARBA" id="ARBA00022723"/>
    </source>
</evidence>
<dbReference type="Gene3D" id="3.30.40.10">
    <property type="entry name" value="Zinc/RING finger domain, C3HC4 (zinc finger)"/>
    <property type="match status" value="1"/>
</dbReference>
<evidence type="ECO:0000256" key="1">
    <source>
        <dbReference type="ARBA" id="ARBA00022679"/>
    </source>
</evidence>
<evidence type="ECO:0008006" key="11">
    <source>
        <dbReference type="Google" id="ProtNLM"/>
    </source>
</evidence>
<dbReference type="InterPro" id="IPR001841">
    <property type="entry name" value="Znf_RING"/>
</dbReference>
<feature type="domain" description="C3H1-type" evidence="8">
    <location>
        <begin position="31"/>
        <end position="58"/>
    </location>
</feature>
<feature type="compositionally biased region" description="Basic residues" evidence="6">
    <location>
        <begin position="127"/>
        <end position="141"/>
    </location>
</feature>
<evidence type="ECO:0000259" key="8">
    <source>
        <dbReference type="PROSITE" id="PS50103"/>
    </source>
</evidence>
<dbReference type="InterPro" id="IPR017907">
    <property type="entry name" value="Znf_RING_CS"/>
</dbReference>
<feature type="zinc finger region" description="C3H1-type" evidence="5">
    <location>
        <begin position="3"/>
        <end position="30"/>
    </location>
</feature>
<dbReference type="FunCoup" id="F2UPB1">
    <property type="interactions" value="1493"/>
</dbReference>
<proteinExistence type="predicted"/>
<dbReference type="eggNOG" id="KOG1039">
    <property type="taxonomic scope" value="Eukaryota"/>
</dbReference>